<evidence type="ECO:0000313" key="3">
    <source>
        <dbReference type="EnsemblMetazoa" id="XP_016770929"/>
    </source>
</evidence>
<dbReference type="GO" id="GO:0000175">
    <property type="term" value="F:3'-5'-RNA exonuclease activity"/>
    <property type="evidence" value="ECO:0007669"/>
    <property type="project" value="TreeGrafter"/>
</dbReference>
<dbReference type="PANTHER" id="PTHR15092">
    <property type="entry name" value="POLY A -SPECIFIC RIBONUCLEASE/TARGET OF EGR1, MEMBER 1"/>
    <property type="match status" value="1"/>
</dbReference>
<dbReference type="GO" id="GO:0005634">
    <property type="term" value="C:nucleus"/>
    <property type="evidence" value="ECO:0007669"/>
    <property type="project" value="TreeGrafter"/>
</dbReference>
<organism evidence="3">
    <name type="scientific">Apis mellifera</name>
    <name type="common">Honeybee</name>
    <dbReference type="NCBI Taxonomy" id="7460"/>
    <lineage>
        <taxon>Eukaryota</taxon>
        <taxon>Metazoa</taxon>
        <taxon>Ecdysozoa</taxon>
        <taxon>Arthropoda</taxon>
        <taxon>Hexapoda</taxon>
        <taxon>Insecta</taxon>
        <taxon>Pterygota</taxon>
        <taxon>Neoptera</taxon>
        <taxon>Endopterygota</taxon>
        <taxon>Hymenoptera</taxon>
        <taxon>Apocrita</taxon>
        <taxon>Aculeata</taxon>
        <taxon>Apoidea</taxon>
        <taxon>Anthophila</taxon>
        <taxon>Apidae</taxon>
        <taxon>Apis</taxon>
    </lineage>
</organism>
<dbReference type="GeneID" id="551033"/>
<dbReference type="KEGG" id="ame:551033"/>
<dbReference type="OrthoDB" id="414075at2759"/>
<name>A0A7M7IKY7_APIME</name>
<dbReference type="InterPro" id="IPR036397">
    <property type="entry name" value="RNaseH_sf"/>
</dbReference>
<dbReference type="InterPro" id="IPR012337">
    <property type="entry name" value="RNaseH-like_sf"/>
</dbReference>
<keyword evidence="2" id="KW-1133">Transmembrane helix</keyword>
<proteinExistence type="inferred from homology"/>
<keyword evidence="2" id="KW-0472">Membrane</keyword>
<accession>A0A7M7IKY7</accession>
<reference evidence="5" key="2">
    <citation type="submission" date="2025-04" db="UniProtKB">
        <authorList>
            <consortium name="RefSeq"/>
        </authorList>
    </citation>
    <scope>IDENTIFICATION</scope>
    <source>
        <strain evidence="5">DH4</strain>
        <tissue evidence="5">Whole body</tissue>
    </source>
</reference>
<dbReference type="Proteomes" id="UP000005203">
    <property type="component" value="Linkage group LG12"/>
</dbReference>
<dbReference type="InterPro" id="IPR006941">
    <property type="entry name" value="RNase_CAF1"/>
</dbReference>
<reference evidence="3" key="1">
    <citation type="submission" date="2021-01" db="UniProtKB">
        <authorList>
            <consortium name="EnsemblMetazoa"/>
        </authorList>
    </citation>
    <scope>IDENTIFICATION</scope>
    <source>
        <strain evidence="3">DH4</strain>
    </source>
</reference>
<dbReference type="RefSeq" id="XP_016770929.1">
    <property type="nucleotide sequence ID" value="XM_016915440.2"/>
</dbReference>
<dbReference type="InterPro" id="IPR012677">
    <property type="entry name" value="Nucleotide-bd_a/b_plait_sf"/>
</dbReference>
<evidence type="ECO:0000256" key="2">
    <source>
        <dbReference type="SAM" id="Phobius"/>
    </source>
</evidence>
<evidence type="ECO:0000313" key="4">
    <source>
        <dbReference type="Proteomes" id="UP000005203"/>
    </source>
</evidence>
<dbReference type="PANTHER" id="PTHR15092:SF22">
    <property type="entry name" value="POLY(A)-SPECIFIC RIBONUCLEASE PNLDC1"/>
    <property type="match status" value="1"/>
</dbReference>
<comment type="similarity">
    <text evidence="1">Belongs to the CAF1 family.</text>
</comment>
<dbReference type="Gene3D" id="3.30.420.10">
    <property type="entry name" value="Ribonuclease H-like superfamily/Ribonuclease H"/>
    <property type="match status" value="2"/>
</dbReference>
<dbReference type="OMA" id="SCDRASC"/>
<dbReference type="Pfam" id="PF04857">
    <property type="entry name" value="CAF1"/>
    <property type="match status" value="1"/>
</dbReference>
<dbReference type="GO" id="GO:0005783">
    <property type="term" value="C:endoplasmic reticulum"/>
    <property type="evidence" value="ECO:0007669"/>
    <property type="project" value="TreeGrafter"/>
</dbReference>
<accession>A0A8B7KNW1</accession>
<dbReference type="InterPro" id="IPR051181">
    <property type="entry name" value="CAF1_poly(A)_ribonucleases"/>
</dbReference>
<evidence type="ECO:0000313" key="5">
    <source>
        <dbReference type="RefSeq" id="XP_016770929.1"/>
    </source>
</evidence>
<dbReference type="Gene3D" id="3.30.70.330">
    <property type="match status" value="1"/>
</dbReference>
<protein>
    <submittedName>
        <fullName evidence="5">Pre-piRNA 3'-exonuclease trimmer</fullName>
    </submittedName>
</protein>
<feature type="transmembrane region" description="Helical" evidence="2">
    <location>
        <begin position="511"/>
        <end position="531"/>
    </location>
</feature>
<dbReference type="GO" id="GO:0000289">
    <property type="term" value="P:nuclear-transcribed mRNA poly(A) tail shortening"/>
    <property type="evidence" value="ECO:0007669"/>
    <property type="project" value="TreeGrafter"/>
</dbReference>
<gene>
    <name evidence="3" type="primary">551033</name>
    <name evidence="5" type="synonym">LOC551033</name>
</gene>
<evidence type="ECO:0000256" key="1">
    <source>
        <dbReference type="ARBA" id="ARBA00008372"/>
    </source>
</evidence>
<dbReference type="GO" id="GO:0003723">
    <property type="term" value="F:RNA binding"/>
    <property type="evidence" value="ECO:0007669"/>
    <property type="project" value="TreeGrafter"/>
</dbReference>
<dbReference type="EnsemblMetazoa" id="XM_016915440">
    <property type="protein sequence ID" value="XP_016770929"/>
    <property type="gene ID" value="LOC551033"/>
</dbReference>
<sequence length="535" mass="62965">MNEVLKTNFKTLYPKLEIAVNNATFIAIDAEFTGLYSEEKLKHSFFDSFNDRYKLLKKNIQQFMIIQFGIATFRHVPYENTYKVDCFNFYLFPKSIPLKNRHLIWQVAALEFLCKHNFEFNKFLKEGISFLDETDEKLLKNYIKEDSLAYNLNHLTYEEENEFINYKTKISEWIANKSGETLKVETSNPILQYLIHKDIRHNYKNVWSISDDKSVNIIEISPNMHEFIRENDKETLEKELLDYYIGFSIVFKLLASSKKIIVGHNILLDLMFMHQQFYKPLPNSYNEFKKNIHELFPQIYDTKFLSYEVRKLFSKEEVSWKISSLSTLYEYFTTKGKLLTLNSPKIAMNNEESSNSDIILDEKKYHTAGWDAYFAGYIYIKMAHIFCVNKFGIGLEERIATHAELISSIKNFVNCINITRGNEMYMKFDGPDPMLSRPEWLHVKLKSPSVDIKQLMEKFSSFGQVDVMPFAQRRVLVAVANHKSALHILRHFNTSEEFQVARYSRIRHATPISICLWSGVILSGSLFAWMLKKCF</sequence>
<dbReference type="AlphaFoldDB" id="A0A7M7IKY7"/>
<keyword evidence="2" id="KW-0812">Transmembrane</keyword>
<dbReference type="SUPFAM" id="SSF53098">
    <property type="entry name" value="Ribonuclease H-like"/>
    <property type="match status" value="1"/>
</dbReference>
<dbReference type="GO" id="GO:1990432">
    <property type="term" value="P:siRNA 3'-end processing"/>
    <property type="evidence" value="ECO:0007669"/>
    <property type="project" value="TreeGrafter"/>
</dbReference>
<keyword evidence="4" id="KW-1185">Reference proteome</keyword>
<dbReference type="GO" id="GO:1990431">
    <property type="term" value="P:priRNA 3'-end processing"/>
    <property type="evidence" value="ECO:0007669"/>
    <property type="project" value="TreeGrafter"/>
</dbReference>